<feature type="region of interest" description="Disordered" evidence="1">
    <location>
        <begin position="330"/>
        <end position="350"/>
    </location>
</feature>
<dbReference type="AlphaFoldDB" id="A0A914Y7Y9"/>
<evidence type="ECO:0000256" key="1">
    <source>
        <dbReference type="SAM" id="MobiDB-lite"/>
    </source>
</evidence>
<sequence>MTLASKSQKPVIFIFASNEGIQRCKDYGHWSADGTFSIAPKKFAQLYLINALIDKSTVPCLFALLQRKNQQIYTHTIILDFEKAAANAFHSTWKETQPRLCLFHLSQSLMRRVKKEHLINLYTSNDDVKNTVRKLVSLAFLPVPLVSRGYNLVRGANDNKQLIPVLNYFKRSYVMKDIVKGRHTTPTFLPDKWNHHDSIIKDLSRSNNAIENYNGKLNRHFQSKHPKLSRLIKVLMAEDSLATEKMAEFEAHRSQGISLTGRKNIHKANDRDIRAQVEYFDLLYNAADLTLPSDEVILNHLNSLQRLLNRNRFDDLLKLDVDDEWEDDEDEVDIDLLTQPNDEEDDDAIN</sequence>
<reference evidence="3" key="1">
    <citation type="submission" date="2022-11" db="UniProtKB">
        <authorList>
            <consortium name="WormBaseParasite"/>
        </authorList>
    </citation>
    <scope>IDENTIFICATION</scope>
</reference>
<protein>
    <submittedName>
        <fullName evidence="3">MULE transposase domain-containing protein</fullName>
    </submittedName>
</protein>
<name>A0A914Y7Y9_9BILA</name>
<dbReference type="Proteomes" id="UP000887577">
    <property type="component" value="Unplaced"/>
</dbReference>
<evidence type="ECO:0000313" key="2">
    <source>
        <dbReference type="Proteomes" id="UP000887577"/>
    </source>
</evidence>
<proteinExistence type="predicted"/>
<accession>A0A914Y7Y9</accession>
<organism evidence="2 3">
    <name type="scientific">Panagrolaimus superbus</name>
    <dbReference type="NCBI Taxonomy" id="310955"/>
    <lineage>
        <taxon>Eukaryota</taxon>
        <taxon>Metazoa</taxon>
        <taxon>Ecdysozoa</taxon>
        <taxon>Nematoda</taxon>
        <taxon>Chromadorea</taxon>
        <taxon>Rhabditida</taxon>
        <taxon>Tylenchina</taxon>
        <taxon>Panagrolaimomorpha</taxon>
        <taxon>Panagrolaimoidea</taxon>
        <taxon>Panagrolaimidae</taxon>
        <taxon>Panagrolaimus</taxon>
    </lineage>
</organism>
<evidence type="ECO:0000313" key="3">
    <source>
        <dbReference type="WBParaSite" id="PSU_v2.g15390.t1"/>
    </source>
</evidence>
<keyword evidence="2" id="KW-1185">Reference proteome</keyword>
<feature type="compositionally biased region" description="Acidic residues" evidence="1">
    <location>
        <begin position="341"/>
        <end position="350"/>
    </location>
</feature>
<dbReference type="WBParaSite" id="PSU_v2.g15390.t1">
    <property type="protein sequence ID" value="PSU_v2.g15390.t1"/>
    <property type="gene ID" value="PSU_v2.g15390"/>
</dbReference>